<gene>
    <name evidence="2" type="ORF">CH338_13655</name>
</gene>
<feature type="domain" description="Baseplate J-like central" evidence="1">
    <location>
        <begin position="127"/>
        <end position="198"/>
    </location>
</feature>
<protein>
    <recommendedName>
        <fullName evidence="1">Baseplate J-like central domain-containing protein</fullName>
    </recommendedName>
</protein>
<reference evidence="2 3" key="1">
    <citation type="submission" date="2017-07" db="EMBL/GenBank/DDBJ databases">
        <title>Draft Genome Sequences of Select Purple Nonsulfur Bacteria.</title>
        <authorList>
            <person name="Lasarre B."/>
            <person name="Mckinlay J.B."/>
        </authorList>
    </citation>
    <scope>NUCLEOTIDE SEQUENCE [LARGE SCALE GENOMIC DNA]</scope>
    <source>
        <strain evidence="2 3">DSM 11907</strain>
    </source>
</reference>
<dbReference type="EMBL" id="NPEU01000140">
    <property type="protein sequence ID" value="RAI38159.1"/>
    <property type="molecule type" value="Genomic_DNA"/>
</dbReference>
<name>A0A327KHD7_9BRAD</name>
<evidence type="ECO:0000313" key="2">
    <source>
        <dbReference type="EMBL" id="RAI38159.1"/>
    </source>
</evidence>
<dbReference type="InterPro" id="IPR058531">
    <property type="entry name" value="Baseplate_J_M"/>
</dbReference>
<evidence type="ECO:0000313" key="3">
    <source>
        <dbReference type="Proteomes" id="UP000248863"/>
    </source>
</evidence>
<organism evidence="2 3">
    <name type="scientific">Rhodoplanes elegans</name>
    <dbReference type="NCBI Taxonomy" id="29408"/>
    <lineage>
        <taxon>Bacteria</taxon>
        <taxon>Pseudomonadati</taxon>
        <taxon>Pseudomonadota</taxon>
        <taxon>Alphaproteobacteria</taxon>
        <taxon>Hyphomicrobiales</taxon>
        <taxon>Nitrobacteraceae</taxon>
        <taxon>Rhodoplanes</taxon>
    </lineage>
</organism>
<dbReference type="Pfam" id="PF26078">
    <property type="entry name" value="Baseplate_J_M"/>
    <property type="match status" value="1"/>
</dbReference>
<accession>A0A327KHD7</accession>
<evidence type="ECO:0000259" key="1">
    <source>
        <dbReference type="Pfam" id="PF26078"/>
    </source>
</evidence>
<dbReference type="OrthoDB" id="9793802at2"/>
<comment type="caution">
    <text evidence="2">The sequence shown here is derived from an EMBL/GenBank/DDBJ whole genome shotgun (WGS) entry which is preliminary data.</text>
</comment>
<proteinExistence type="predicted"/>
<dbReference type="Proteomes" id="UP000248863">
    <property type="component" value="Unassembled WGS sequence"/>
</dbReference>
<dbReference type="AlphaFoldDB" id="A0A327KHD7"/>
<keyword evidence="3" id="KW-1185">Reference proteome</keyword>
<dbReference type="RefSeq" id="WP_111357718.1">
    <property type="nucleotide sequence ID" value="NZ_NHSK01000202.1"/>
</dbReference>
<sequence length="292" mass="31436">MIPLDAWRLPHPVVVRELDFEARLAARLAQVAAEWEELRAEHPELPPLDAINLTSDPGNKLLRNAAFGDLLFVAELNDTARVVRVADFASGSDLDLHAREVGLERAEGELDARLLDRIKTRRRGSSAAGPDYWYEWHAMTASTRVAEVAIAERGGGLIDAVVRSTDNGGVPDQALLDTVAAVLTSRAVRPRCIRLRVVAPVVRPVAIAAEVTLRPEALDEVFVQARDAFPAAFAADSKLGRDLTIDWIKGQLMPAGTYAVAVTSPPADVIVAPDELIVASAIDITLAPGRAS</sequence>